<dbReference type="OrthoDB" id="179400at2"/>
<keyword evidence="1 3" id="KW-0732">Signal</keyword>
<accession>A0A1V4IX06</accession>
<dbReference type="Proteomes" id="UP000191056">
    <property type="component" value="Unassembled WGS sequence"/>
</dbReference>
<dbReference type="GO" id="GO:0030288">
    <property type="term" value="C:outer membrane-bounded periplasmic space"/>
    <property type="evidence" value="ECO:0007669"/>
    <property type="project" value="TreeGrafter"/>
</dbReference>
<organism evidence="4 5">
    <name type="scientific">Clostridium chromiireducens</name>
    <dbReference type="NCBI Taxonomy" id="225345"/>
    <lineage>
        <taxon>Bacteria</taxon>
        <taxon>Bacillati</taxon>
        <taxon>Bacillota</taxon>
        <taxon>Clostridia</taxon>
        <taxon>Eubacteriales</taxon>
        <taxon>Clostridiaceae</taxon>
        <taxon>Clostridium</taxon>
    </lineage>
</organism>
<evidence type="ECO:0000313" key="5">
    <source>
        <dbReference type="Proteomes" id="UP000191056"/>
    </source>
</evidence>
<keyword evidence="2" id="KW-0479">Metal-binding</keyword>
<dbReference type="PROSITE" id="PS51257">
    <property type="entry name" value="PROKAR_LIPOPROTEIN"/>
    <property type="match status" value="1"/>
</dbReference>
<dbReference type="SUPFAM" id="SSF53850">
    <property type="entry name" value="Periplasmic binding protein-like II"/>
    <property type="match status" value="1"/>
</dbReference>
<dbReference type="GO" id="GO:0046872">
    <property type="term" value="F:metal ion binding"/>
    <property type="evidence" value="ECO:0007669"/>
    <property type="project" value="UniProtKB-KW"/>
</dbReference>
<feature type="chain" id="PRO_5011985407" evidence="3">
    <location>
        <begin position="22"/>
        <end position="343"/>
    </location>
</feature>
<dbReference type="GO" id="GO:0015888">
    <property type="term" value="P:thiamine transport"/>
    <property type="evidence" value="ECO:0007669"/>
    <property type="project" value="TreeGrafter"/>
</dbReference>
<dbReference type="STRING" id="225345.CLCHR_12650"/>
<dbReference type="PANTHER" id="PTHR30006">
    <property type="entry name" value="THIAMINE-BINDING PERIPLASMIC PROTEIN-RELATED"/>
    <property type="match status" value="1"/>
</dbReference>
<sequence length="343" mass="37090">MKLRKMLSILLIVSISTVVLAGCGKSENTVSSNADKTQKLSGTVVVYSAGPDGLAKNIQDGFEKKTGVKVESFQSTNGKILSRLEAEKDNPAADVVVLASLSSAQGLMKQGLTLPYKEAKNSDKLFTQWSEKDGNYFSYSLSALGIAYNTKLVKTPPTSLKDLTKEEWKDKVNIPDPSQSGSAADFITGYISSNGEAGWNLFNEYKNNGVLMAGANQEALDPVLTGAKSIVVSGVDYMTYSAKAKGEAVDLVYPKEGTVISARPALILKSSKNVENAKAFVDYLLSDEAQKMVSDAYLLPGRTDIKIEGRPSASEIPTLKTDSEWMYENQKNTISKFTGIFKK</sequence>
<comment type="caution">
    <text evidence="4">The sequence shown here is derived from an EMBL/GenBank/DDBJ whole genome shotgun (WGS) entry which is preliminary data.</text>
</comment>
<gene>
    <name evidence="4" type="primary">phnS</name>
    <name evidence="4" type="ORF">CLCHR_12650</name>
</gene>
<name>A0A1V4IX06_9CLOT</name>
<dbReference type="CDD" id="cd13547">
    <property type="entry name" value="PBP2_Fbp_like_2"/>
    <property type="match status" value="1"/>
</dbReference>
<keyword evidence="5" id="KW-1185">Reference proteome</keyword>
<dbReference type="EMBL" id="MZGT01000013">
    <property type="protein sequence ID" value="OPJ64294.1"/>
    <property type="molecule type" value="Genomic_DNA"/>
</dbReference>
<dbReference type="GO" id="GO:0030976">
    <property type="term" value="F:thiamine pyrophosphate binding"/>
    <property type="evidence" value="ECO:0007669"/>
    <property type="project" value="TreeGrafter"/>
</dbReference>
<dbReference type="RefSeq" id="WP_079438848.1">
    <property type="nucleotide sequence ID" value="NZ_MZGT01000013.1"/>
</dbReference>
<evidence type="ECO:0000256" key="1">
    <source>
        <dbReference type="ARBA" id="ARBA00022729"/>
    </source>
</evidence>
<reference evidence="4 5" key="1">
    <citation type="submission" date="2017-03" db="EMBL/GenBank/DDBJ databases">
        <title>Genome sequence of Clostridium chromiireducens DSM 23318.</title>
        <authorList>
            <person name="Poehlein A."/>
            <person name="Daniel R."/>
        </authorList>
    </citation>
    <scope>NUCLEOTIDE SEQUENCE [LARGE SCALE GENOMIC DNA]</scope>
    <source>
        <strain evidence="4 5">DSM 23318</strain>
    </source>
</reference>
<protein>
    <submittedName>
        <fullName evidence="4">Putative 2-aminoethylphosphonate-binding periplasmic protein</fullName>
    </submittedName>
</protein>
<dbReference type="GO" id="GO:0030975">
    <property type="term" value="F:thiamine binding"/>
    <property type="evidence" value="ECO:0007669"/>
    <property type="project" value="TreeGrafter"/>
</dbReference>
<keyword evidence="2" id="KW-0408">Iron</keyword>
<dbReference type="InterPro" id="IPR026045">
    <property type="entry name" value="Ferric-bd"/>
</dbReference>
<feature type="binding site" evidence="2">
    <location>
        <position position="237"/>
    </location>
    <ligand>
        <name>Fe cation</name>
        <dbReference type="ChEBI" id="CHEBI:24875"/>
    </ligand>
</feature>
<dbReference type="Gene3D" id="3.40.190.10">
    <property type="entry name" value="Periplasmic binding protein-like II"/>
    <property type="match status" value="2"/>
</dbReference>
<dbReference type="PIRSF" id="PIRSF002825">
    <property type="entry name" value="CfbpA"/>
    <property type="match status" value="1"/>
</dbReference>
<proteinExistence type="predicted"/>
<evidence type="ECO:0000256" key="3">
    <source>
        <dbReference type="SAM" id="SignalP"/>
    </source>
</evidence>
<dbReference type="Pfam" id="PF13343">
    <property type="entry name" value="SBP_bac_6"/>
    <property type="match status" value="1"/>
</dbReference>
<evidence type="ECO:0000313" key="4">
    <source>
        <dbReference type="EMBL" id="OPJ64294.1"/>
    </source>
</evidence>
<dbReference type="AlphaFoldDB" id="A0A1V4IX06"/>
<feature type="signal peptide" evidence="3">
    <location>
        <begin position="1"/>
        <end position="21"/>
    </location>
</feature>
<evidence type="ECO:0000256" key="2">
    <source>
        <dbReference type="PIRSR" id="PIRSR002825-1"/>
    </source>
</evidence>
<dbReference type="PANTHER" id="PTHR30006:SF2">
    <property type="entry name" value="ABC TRANSPORTER SUBSTRATE-BINDING PROTEIN"/>
    <property type="match status" value="1"/>
</dbReference>